<dbReference type="Pfam" id="PF00919">
    <property type="entry name" value="UPF0004"/>
    <property type="match status" value="1"/>
</dbReference>
<dbReference type="Pfam" id="PF04055">
    <property type="entry name" value="Radical_SAM"/>
    <property type="match status" value="1"/>
</dbReference>
<dbReference type="PANTHER" id="PTHR43020">
    <property type="entry name" value="CDK5 REGULATORY SUBUNIT-ASSOCIATED PROTEIN 1"/>
    <property type="match status" value="1"/>
</dbReference>
<dbReference type="InterPro" id="IPR002792">
    <property type="entry name" value="TRAM_dom"/>
</dbReference>
<dbReference type="Proteomes" id="UP000054937">
    <property type="component" value="Unassembled WGS sequence"/>
</dbReference>
<dbReference type="NCBIfam" id="TIGR00089">
    <property type="entry name" value="MiaB/RimO family radical SAM methylthiotransferase"/>
    <property type="match status" value="1"/>
</dbReference>
<evidence type="ECO:0000313" key="11">
    <source>
        <dbReference type="EMBL" id="KRW98839.1"/>
    </source>
</evidence>
<evidence type="ECO:0000256" key="7">
    <source>
        <dbReference type="ARBA" id="ARBA00023014"/>
    </source>
</evidence>
<organism evidence="11 12">
    <name type="scientific">Pseudocohnilembus persalinus</name>
    <name type="common">Ciliate</name>
    <dbReference type="NCBI Taxonomy" id="266149"/>
    <lineage>
        <taxon>Eukaryota</taxon>
        <taxon>Sar</taxon>
        <taxon>Alveolata</taxon>
        <taxon>Ciliophora</taxon>
        <taxon>Intramacronucleata</taxon>
        <taxon>Oligohymenophorea</taxon>
        <taxon>Scuticociliatia</taxon>
        <taxon>Philasterida</taxon>
        <taxon>Pseudocohnilembidae</taxon>
        <taxon>Pseudocohnilembus</taxon>
    </lineage>
</organism>
<dbReference type="GO" id="GO:0005829">
    <property type="term" value="C:cytosol"/>
    <property type="evidence" value="ECO:0007669"/>
    <property type="project" value="TreeGrafter"/>
</dbReference>
<comment type="caution">
    <text evidence="11">The sequence shown here is derived from an EMBL/GenBank/DDBJ whole genome shotgun (WGS) entry which is preliminary data.</text>
</comment>
<dbReference type="GO" id="GO:0060255">
    <property type="term" value="P:regulation of macromolecule metabolic process"/>
    <property type="evidence" value="ECO:0007669"/>
    <property type="project" value="UniProtKB-ARBA"/>
</dbReference>
<evidence type="ECO:0000259" key="9">
    <source>
        <dbReference type="PROSITE" id="PS51449"/>
    </source>
</evidence>
<gene>
    <name evidence="11" type="ORF">PPERSA_00428</name>
</gene>
<dbReference type="PROSITE" id="PS01278">
    <property type="entry name" value="MTTASE_RADICAL"/>
    <property type="match status" value="1"/>
</dbReference>
<protein>
    <submittedName>
        <fullName evidence="11">Uncharacterized protein</fullName>
    </submittedName>
</protein>
<sequence length="497" mass="57533">MSENNTSDGIDIQTEISSPYISSQITKGKKYIINTYGCQMNVNDSEIINGILQKEGYIWTDNQEDADIILFNTCAIRESAEHKIWAKLENLRIQRKKDQKQVVTGVLGCMAERLKDKLVEKQKVVDLVAGPDAYRDLPRLLQEVSPENYQINVQLSLDETYANITPVRLNKESKQAFVSIMRGCNNMCSYCIVPFTRGRERSRAVSSIVEEVDNLVNEQGIREITVLGQNVNSYFYQSGQDEQQNNQQVQHDEEQQQNGDQIIYQIKSDHSNSKGFKEMYKLRKGEGQRFADLLEILAIKFPEVRFRFTSPHPKDFPDRVLQVINKYPNICKNIHMPAQSGSTKVLESMRRNYSREAYIELVDHIRKTIPGVTINSDFIAGFCGETEQDFQDTMSLIEYVQYEQAFLFAYSMREKTHAHRRLNDDVPEDIKKERLKKMMDLYLQLQAQQTKTEIGRIHLVLIDGKGKKISGQMKGRTDTNRICILEEQPRLRYCLCY</sequence>
<dbReference type="Gene3D" id="3.40.50.12160">
    <property type="entry name" value="Methylthiotransferase, N-terminal domain"/>
    <property type="match status" value="1"/>
</dbReference>
<evidence type="ECO:0000256" key="3">
    <source>
        <dbReference type="ARBA" id="ARBA00022485"/>
    </source>
</evidence>
<dbReference type="EMBL" id="LDAU01000228">
    <property type="protein sequence ID" value="KRW98839.1"/>
    <property type="molecule type" value="Genomic_DNA"/>
</dbReference>
<keyword evidence="4" id="KW-0949">S-adenosyl-L-methionine</keyword>
<accession>A0A0V0Q9U6</accession>
<dbReference type="SFLD" id="SFLDF00273">
    <property type="entry name" value="(dimethylallyl)adenosine_tRNA"/>
    <property type="match status" value="1"/>
</dbReference>
<evidence type="ECO:0000313" key="12">
    <source>
        <dbReference type="Proteomes" id="UP000054937"/>
    </source>
</evidence>
<evidence type="ECO:0000259" key="10">
    <source>
        <dbReference type="PROSITE" id="PS51918"/>
    </source>
</evidence>
<dbReference type="GO" id="GO:0046872">
    <property type="term" value="F:metal ion binding"/>
    <property type="evidence" value="ECO:0007669"/>
    <property type="project" value="UniProtKB-KW"/>
</dbReference>
<comment type="similarity">
    <text evidence="2">Belongs to the methylthiotransferase family. MiaB subfamily.</text>
</comment>
<dbReference type="GO" id="GO:0035597">
    <property type="term" value="F:tRNA-2-methylthio-N(6)-dimethylallyladenosine(37) synthase activity"/>
    <property type="evidence" value="ECO:0007669"/>
    <property type="project" value="TreeGrafter"/>
</dbReference>
<dbReference type="PANTHER" id="PTHR43020:SF2">
    <property type="entry name" value="MITOCHONDRIAL TRNA METHYLTHIOTRANSFERASE CDK5RAP1"/>
    <property type="match status" value="1"/>
</dbReference>
<dbReference type="PROSITE" id="PS51918">
    <property type="entry name" value="RADICAL_SAM"/>
    <property type="match status" value="1"/>
</dbReference>
<dbReference type="InterPro" id="IPR006463">
    <property type="entry name" value="MiaB_methiolase"/>
</dbReference>
<dbReference type="AlphaFoldDB" id="A0A0V0Q9U6"/>
<evidence type="ECO:0000256" key="2">
    <source>
        <dbReference type="ARBA" id="ARBA00009815"/>
    </source>
</evidence>
<dbReference type="SUPFAM" id="SSF102114">
    <property type="entry name" value="Radical SAM enzymes"/>
    <property type="match status" value="1"/>
</dbReference>
<dbReference type="InterPro" id="IPR013848">
    <property type="entry name" value="Methylthiotransferase_N"/>
</dbReference>
<feature type="domain" description="MTTase N-terminal" evidence="9">
    <location>
        <begin position="29"/>
        <end position="146"/>
    </location>
</feature>
<dbReference type="GO" id="GO:0080090">
    <property type="term" value="P:regulation of primary metabolic process"/>
    <property type="evidence" value="ECO:0007669"/>
    <property type="project" value="UniProtKB-ARBA"/>
</dbReference>
<dbReference type="InterPro" id="IPR006638">
    <property type="entry name" value="Elp3/MiaA/NifB-like_rSAM"/>
</dbReference>
<evidence type="ECO:0000259" key="8">
    <source>
        <dbReference type="PROSITE" id="PS50926"/>
    </source>
</evidence>
<dbReference type="SFLD" id="SFLDF00413">
    <property type="entry name" value="CDK5RAP1"/>
    <property type="match status" value="1"/>
</dbReference>
<dbReference type="InParanoid" id="A0A0V0Q9U6"/>
<keyword evidence="6" id="KW-0408">Iron</keyword>
<keyword evidence="12" id="KW-1185">Reference proteome</keyword>
<dbReference type="GO" id="GO:0051539">
    <property type="term" value="F:4 iron, 4 sulfur cluster binding"/>
    <property type="evidence" value="ECO:0007669"/>
    <property type="project" value="UniProtKB-KW"/>
</dbReference>
<feature type="domain" description="TRAM" evidence="8">
    <location>
        <begin position="451"/>
        <end position="497"/>
    </location>
</feature>
<evidence type="ECO:0000256" key="6">
    <source>
        <dbReference type="ARBA" id="ARBA00023004"/>
    </source>
</evidence>
<dbReference type="PROSITE" id="PS51449">
    <property type="entry name" value="MTTASE_N"/>
    <property type="match status" value="1"/>
</dbReference>
<dbReference type="SMART" id="SM00729">
    <property type="entry name" value="Elp3"/>
    <property type="match status" value="1"/>
</dbReference>
<dbReference type="FunFam" id="3.80.30.20:FF:000003">
    <property type="entry name" value="CDK5 regulatory subunit-associated protein 1"/>
    <property type="match status" value="1"/>
</dbReference>
<evidence type="ECO:0000256" key="5">
    <source>
        <dbReference type="ARBA" id="ARBA00022723"/>
    </source>
</evidence>
<reference evidence="11 12" key="1">
    <citation type="journal article" date="2015" name="Sci. Rep.">
        <title>Genome of the facultative scuticociliatosis pathogen Pseudocohnilembus persalinus provides insight into its virulence through horizontal gene transfer.</title>
        <authorList>
            <person name="Xiong J."/>
            <person name="Wang G."/>
            <person name="Cheng J."/>
            <person name="Tian M."/>
            <person name="Pan X."/>
            <person name="Warren A."/>
            <person name="Jiang C."/>
            <person name="Yuan D."/>
            <person name="Miao W."/>
        </authorList>
    </citation>
    <scope>NUCLEOTIDE SEQUENCE [LARGE SCALE GENOMIC DNA]</scope>
    <source>
        <strain evidence="11">36N120E</strain>
    </source>
</reference>
<dbReference type="InterPro" id="IPR005839">
    <property type="entry name" value="Methylthiotransferase"/>
</dbReference>
<dbReference type="SFLD" id="SFLDG01082">
    <property type="entry name" value="B12-binding_domain_containing"/>
    <property type="match status" value="1"/>
</dbReference>
<dbReference type="Gene3D" id="3.80.30.20">
    <property type="entry name" value="tm_1862 like domain"/>
    <property type="match status" value="1"/>
</dbReference>
<dbReference type="InterPro" id="IPR007197">
    <property type="entry name" value="rSAM"/>
</dbReference>
<keyword evidence="7" id="KW-0411">Iron-sulfur</keyword>
<feature type="domain" description="Radical SAM core" evidence="10">
    <location>
        <begin position="170"/>
        <end position="448"/>
    </location>
</feature>
<comment type="cofactor">
    <cofactor evidence="1">
        <name>[4Fe-4S] cluster</name>
        <dbReference type="ChEBI" id="CHEBI:49883"/>
    </cofactor>
</comment>
<dbReference type="OrthoDB" id="1730074at2759"/>
<dbReference type="InterPro" id="IPR038135">
    <property type="entry name" value="Methylthiotransferase_N_sf"/>
</dbReference>
<dbReference type="SFLD" id="SFLDS00029">
    <property type="entry name" value="Radical_SAM"/>
    <property type="match status" value="1"/>
</dbReference>
<dbReference type="GO" id="GO:0005739">
    <property type="term" value="C:mitochondrion"/>
    <property type="evidence" value="ECO:0007669"/>
    <property type="project" value="TreeGrafter"/>
</dbReference>
<name>A0A0V0Q9U6_PSEPJ</name>
<dbReference type="OMA" id="CEHFHIP"/>
<dbReference type="PROSITE" id="PS50926">
    <property type="entry name" value="TRAM"/>
    <property type="match status" value="1"/>
</dbReference>
<dbReference type="FunFam" id="3.40.50.12160:FF:000003">
    <property type="entry name" value="CDK5 regulatory subunit-associated protein 1"/>
    <property type="match status" value="1"/>
</dbReference>
<evidence type="ECO:0000256" key="4">
    <source>
        <dbReference type="ARBA" id="ARBA00022691"/>
    </source>
</evidence>
<proteinExistence type="inferred from homology"/>
<keyword evidence="3" id="KW-0004">4Fe-4S</keyword>
<keyword evidence="5" id="KW-0479">Metal-binding</keyword>
<dbReference type="InterPro" id="IPR058240">
    <property type="entry name" value="rSAM_sf"/>
</dbReference>
<dbReference type="InterPro" id="IPR020612">
    <property type="entry name" value="Methylthiotransferase_CS"/>
</dbReference>
<evidence type="ECO:0000256" key="1">
    <source>
        <dbReference type="ARBA" id="ARBA00001966"/>
    </source>
</evidence>
<dbReference type="InterPro" id="IPR023404">
    <property type="entry name" value="rSAM_horseshoe"/>
</dbReference>
<dbReference type="SFLD" id="SFLDG01061">
    <property type="entry name" value="methylthiotransferase"/>
    <property type="match status" value="1"/>
</dbReference>